<keyword evidence="1" id="KW-0614">Plasmid</keyword>
<organism evidence="1 2">
    <name type="scientific">Paenibacillus peoriae</name>
    <dbReference type="NCBI Taxonomy" id="59893"/>
    <lineage>
        <taxon>Bacteria</taxon>
        <taxon>Bacillati</taxon>
        <taxon>Bacillota</taxon>
        <taxon>Bacilli</taxon>
        <taxon>Bacillales</taxon>
        <taxon>Paenibacillaceae</taxon>
        <taxon>Paenibacillus</taxon>
    </lineage>
</organism>
<proteinExistence type="predicted"/>
<gene>
    <name evidence="1" type="ORF">IAQ67_28520</name>
</gene>
<dbReference type="AlphaFoldDB" id="A0A7H0YHA0"/>
<evidence type="ECO:0000313" key="1">
    <source>
        <dbReference type="EMBL" id="QNR70458.1"/>
    </source>
</evidence>
<protein>
    <submittedName>
        <fullName evidence="1">Uncharacterized protein</fullName>
    </submittedName>
</protein>
<dbReference type="RefSeq" id="WP_190299765.1">
    <property type="nucleotide sequence ID" value="NZ_CP061173.1"/>
</dbReference>
<evidence type="ECO:0000313" key="2">
    <source>
        <dbReference type="Proteomes" id="UP000516384"/>
    </source>
</evidence>
<sequence length="83" mass="9499">MDLNKLFDLITELLGDISTFQGLTFELPHGVLVIDFVEGREFEGDIVNGFQLDYLPFLDIEHPFSGFALDNEGLKYLLQEYVL</sequence>
<name>A0A7H0YHA0_9BACL</name>
<reference evidence="1 2" key="1">
    <citation type="submission" date="2020-09" db="EMBL/GenBank/DDBJ databases">
        <title>Characterization of Paenibacillus peoriae strain ZF390 with broad-spectrum antimicrobial activity as a potential biocontrol agent.</title>
        <authorList>
            <person name="Li L."/>
            <person name="Zhao Y."/>
            <person name="Li B."/>
            <person name="Xie X."/>
        </authorList>
    </citation>
    <scope>NUCLEOTIDE SEQUENCE [LARGE SCALE GENOMIC DNA]</scope>
    <source>
        <strain evidence="1 2">ZF390</strain>
        <plasmid evidence="1 2">pPlas1</plasmid>
    </source>
</reference>
<accession>A0A7H0YHA0</accession>
<dbReference type="EMBL" id="CP061173">
    <property type="protein sequence ID" value="QNR70458.1"/>
    <property type="molecule type" value="Genomic_DNA"/>
</dbReference>
<geneLocation type="plasmid" evidence="1 2">
    <name>pPlas1</name>
</geneLocation>
<dbReference type="Proteomes" id="UP000516384">
    <property type="component" value="Plasmid pPlas1"/>
</dbReference>